<comment type="caution">
    <text evidence="1">The sequence shown here is derived from an EMBL/GenBank/DDBJ whole genome shotgun (WGS) entry which is preliminary data.</text>
</comment>
<sequence>MTAAPTEAAPATQLQSATVHQNRTISIVGSGFTPGGTVTWDLVSPNGKVVSVDEGSVDDDGKVYRQVTPTLTTPPGDYTLELTDTARGGVADAPLQVLPAADAPPLWASFRTAPSSDGQVLVHVSGLPSDKVSELALTREGISGLAHITSFRADHDGHSRVVVDTAELKGSSWVLVVNTGDGWFTDGTTVSPPPSGPFIHFGGGKAAVHQGHIARISAHNLPEHSSVTWQVHGPDGTDAGTWRGTATEGSDSQWLAAPAWMEPGMYTVEIVAPSDSTSDAVTWSAFEVLPADDAPANHYSAEVSANSVARGDVVNVTVRGGGIHAGLIPVNTITNRSVSEDLSLPDEIGRRTAELDTAGLPPEYDLFYVAVHDGHTWHLTGTEISVEDPGHPRARA</sequence>
<reference evidence="1 2" key="1">
    <citation type="journal article" date="2021" name="Arch. Microbiol.">
        <title>Myceligenerans indicum sp. nov., an actinobacterium isolated from mangrove sediment of Sundarbans, India.</title>
        <authorList>
            <person name="Asha K."/>
            <person name="Bhadury P."/>
        </authorList>
    </citation>
    <scope>NUCLEOTIDE SEQUENCE [LARGE SCALE GENOMIC DNA]</scope>
    <source>
        <strain evidence="1 2">I2</strain>
    </source>
</reference>
<evidence type="ECO:0000313" key="2">
    <source>
        <dbReference type="Proteomes" id="UP000675409"/>
    </source>
</evidence>
<evidence type="ECO:0000313" key="1">
    <source>
        <dbReference type="EMBL" id="MBL0887322.1"/>
    </source>
</evidence>
<keyword evidence="2" id="KW-1185">Reference proteome</keyword>
<organism evidence="1 2">
    <name type="scientific">Myceligenerans indicum</name>
    <dbReference type="NCBI Taxonomy" id="2593663"/>
    <lineage>
        <taxon>Bacteria</taxon>
        <taxon>Bacillati</taxon>
        <taxon>Actinomycetota</taxon>
        <taxon>Actinomycetes</taxon>
        <taxon>Micrococcales</taxon>
        <taxon>Promicromonosporaceae</taxon>
        <taxon>Myceligenerans</taxon>
    </lineage>
</organism>
<accession>A0ABS1LM45</accession>
<dbReference type="EMBL" id="JABBYC010000026">
    <property type="protein sequence ID" value="MBL0887322.1"/>
    <property type="molecule type" value="Genomic_DNA"/>
</dbReference>
<dbReference type="Proteomes" id="UP000675409">
    <property type="component" value="Unassembled WGS sequence"/>
</dbReference>
<dbReference type="RefSeq" id="WP_201848281.1">
    <property type="nucleotide sequence ID" value="NZ_JABBYC010000026.1"/>
</dbReference>
<protein>
    <submittedName>
        <fullName evidence="1">Uncharacterized protein</fullName>
    </submittedName>
</protein>
<gene>
    <name evidence="1" type="ORF">HGK34_13725</name>
</gene>
<name>A0ABS1LM45_9MICO</name>
<proteinExistence type="predicted"/>